<proteinExistence type="predicted"/>
<dbReference type="AlphaFoldDB" id="A0A317KUS2"/>
<dbReference type="PANTHER" id="PTHR43649:SF14">
    <property type="entry name" value="BLR3389 PROTEIN"/>
    <property type="match status" value="1"/>
</dbReference>
<reference evidence="3 4" key="1">
    <citation type="submission" date="2018-05" db="EMBL/GenBank/DDBJ databases">
        <title>Genomic analysis of Gracilibacillus dipsosauri DD1 reveals novel features of a salt-tolerant amylase.</title>
        <authorList>
            <person name="Deutch C.E."/>
            <person name="Yang S."/>
        </authorList>
    </citation>
    <scope>NUCLEOTIDE SEQUENCE [LARGE SCALE GENOMIC DNA]</scope>
    <source>
        <strain evidence="3 4">DD1</strain>
    </source>
</reference>
<dbReference type="OrthoDB" id="9763054at2"/>
<accession>A0A317KUS2</accession>
<feature type="chain" id="PRO_5038797655" evidence="2">
    <location>
        <begin position="25"/>
        <end position="467"/>
    </location>
</feature>
<name>A0A317KUS2_9BACI</name>
<dbReference type="PROSITE" id="PS51257">
    <property type="entry name" value="PROKAR_LIPOPROTEIN"/>
    <property type="match status" value="1"/>
</dbReference>
<evidence type="ECO:0000256" key="2">
    <source>
        <dbReference type="SAM" id="SignalP"/>
    </source>
</evidence>
<dbReference type="InterPro" id="IPR050490">
    <property type="entry name" value="Bact_solute-bd_prot1"/>
</dbReference>
<dbReference type="Proteomes" id="UP000245624">
    <property type="component" value="Unassembled WGS sequence"/>
</dbReference>
<organism evidence="3 4">
    <name type="scientific">Gracilibacillus dipsosauri</name>
    <dbReference type="NCBI Taxonomy" id="178340"/>
    <lineage>
        <taxon>Bacteria</taxon>
        <taxon>Bacillati</taxon>
        <taxon>Bacillota</taxon>
        <taxon>Bacilli</taxon>
        <taxon>Bacillales</taxon>
        <taxon>Bacillaceae</taxon>
        <taxon>Gracilibacillus</taxon>
    </lineage>
</organism>
<feature type="region of interest" description="Disordered" evidence="1">
    <location>
        <begin position="30"/>
        <end position="53"/>
    </location>
</feature>
<evidence type="ECO:0000313" key="3">
    <source>
        <dbReference type="EMBL" id="PWU67282.1"/>
    </source>
</evidence>
<dbReference type="InterPro" id="IPR006059">
    <property type="entry name" value="SBP"/>
</dbReference>
<evidence type="ECO:0000313" key="4">
    <source>
        <dbReference type="Proteomes" id="UP000245624"/>
    </source>
</evidence>
<dbReference type="PANTHER" id="PTHR43649">
    <property type="entry name" value="ARABINOSE-BINDING PROTEIN-RELATED"/>
    <property type="match status" value="1"/>
</dbReference>
<sequence length="467" mass="51683">MDRNIGKKVLLAGLLILLILFTAACSNSDSDAGSTDKENDPKKAKNNELTITFRSGGSTNQGLINWLNDMVIPKFNEENPEVNVQLSPLEVSEGDYFAKVALLLQSEDTAPDIVTEDTFMVNSDASAGYLEALDDRIESWDGWDKVTDTVKKGVIAEDGNIYGVPYNTDTRGLWYNKELLADAGVSVPWEPKNWDDIINAAKAVKETFGDDVVPMWMNSGKATGEATSMQTFEMLLYGTDDPLYDYEEEKWIVKSDGLVDAFKFIDTIYEEGLGPNLSQVLNGQGSSIAYQQLMPEGKLAIGLDGMWQTGNWHENGSAPWPEFEDKLGFAAMPTQDGNDPGTTSMSGGWALSIPAKSDNKDLAWEFIKMASTPEMNLELQLNDRNISPYKEVAENPKYQELPFFEEATSFLENTNFRPAVDKYPNVSTVIQSLVEQVVTDAISPEEAAEQYKVQVTEIVGADKIMEK</sequence>
<keyword evidence="4" id="KW-1185">Reference proteome</keyword>
<dbReference type="RefSeq" id="WP_109985366.1">
    <property type="nucleotide sequence ID" value="NZ_QGTD01000018.1"/>
</dbReference>
<feature type="compositionally biased region" description="Basic and acidic residues" evidence="1">
    <location>
        <begin position="34"/>
        <end position="46"/>
    </location>
</feature>
<comment type="caution">
    <text evidence="3">The sequence shown here is derived from an EMBL/GenBank/DDBJ whole genome shotgun (WGS) entry which is preliminary data.</text>
</comment>
<keyword evidence="2" id="KW-0732">Signal</keyword>
<gene>
    <name evidence="3" type="ORF">DLJ74_17090</name>
</gene>
<dbReference type="SUPFAM" id="SSF53850">
    <property type="entry name" value="Periplasmic binding protein-like II"/>
    <property type="match status" value="1"/>
</dbReference>
<evidence type="ECO:0000256" key="1">
    <source>
        <dbReference type="SAM" id="MobiDB-lite"/>
    </source>
</evidence>
<feature type="signal peptide" evidence="2">
    <location>
        <begin position="1"/>
        <end position="24"/>
    </location>
</feature>
<protein>
    <submittedName>
        <fullName evidence="3">ABC transporter substrate-binding protein</fullName>
    </submittedName>
</protein>
<dbReference type="Gene3D" id="3.40.190.10">
    <property type="entry name" value="Periplasmic binding protein-like II"/>
    <property type="match status" value="2"/>
</dbReference>
<dbReference type="Pfam" id="PF01547">
    <property type="entry name" value="SBP_bac_1"/>
    <property type="match status" value="1"/>
</dbReference>
<dbReference type="EMBL" id="QGTD01000018">
    <property type="protein sequence ID" value="PWU67282.1"/>
    <property type="molecule type" value="Genomic_DNA"/>
</dbReference>